<reference evidence="2 3" key="1">
    <citation type="submission" date="2013-11" db="EMBL/GenBank/DDBJ databases">
        <title>Genome sequencing of Stegodyphus mimosarum.</title>
        <authorList>
            <person name="Bechsgaard J."/>
        </authorList>
    </citation>
    <scope>NUCLEOTIDE SEQUENCE [LARGE SCALE GENOMIC DNA]</scope>
</reference>
<accession>A0A087SYN6</accession>
<sequence length="45" mass="5315">MLHPQVQSIQSTIQKYSKFVFHILHTELLCYAILHNLILVIQQQP</sequence>
<dbReference type="AlphaFoldDB" id="A0A087SYN6"/>
<keyword evidence="3" id="KW-1185">Reference proteome</keyword>
<keyword evidence="1" id="KW-0812">Transmembrane</keyword>
<gene>
    <name evidence="2" type="ORF">X975_04942</name>
</gene>
<feature type="transmembrane region" description="Helical" evidence="1">
    <location>
        <begin position="20"/>
        <end position="41"/>
    </location>
</feature>
<organism evidence="2 3">
    <name type="scientific">Stegodyphus mimosarum</name>
    <name type="common">African social velvet spider</name>
    <dbReference type="NCBI Taxonomy" id="407821"/>
    <lineage>
        <taxon>Eukaryota</taxon>
        <taxon>Metazoa</taxon>
        <taxon>Ecdysozoa</taxon>
        <taxon>Arthropoda</taxon>
        <taxon>Chelicerata</taxon>
        <taxon>Arachnida</taxon>
        <taxon>Araneae</taxon>
        <taxon>Araneomorphae</taxon>
        <taxon>Entelegynae</taxon>
        <taxon>Eresoidea</taxon>
        <taxon>Eresidae</taxon>
        <taxon>Stegodyphus</taxon>
    </lineage>
</organism>
<protein>
    <submittedName>
        <fullName evidence="2">Uncharacterized protein</fullName>
    </submittedName>
</protein>
<evidence type="ECO:0000256" key="1">
    <source>
        <dbReference type="SAM" id="Phobius"/>
    </source>
</evidence>
<keyword evidence="1" id="KW-0472">Membrane</keyword>
<keyword evidence="1" id="KW-1133">Transmembrane helix</keyword>
<dbReference type="EMBL" id="KK112556">
    <property type="protein sequence ID" value="KFM57975.1"/>
    <property type="molecule type" value="Genomic_DNA"/>
</dbReference>
<evidence type="ECO:0000313" key="3">
    <source>
        <dbReference type="Proteomes" id="UP000054359"/>
    </source>
</evidence>
<evidence type="ECO:0000313" key="2">
    <source>
        <dbReference type="EMBL" id="KFM57975.1"/>
    </source>
</evidence>
<name>A0A087SYN6_STEMI</name>
<feature type="non-terminal residue" evidence="2">
    <location>
        <position position="45"/>
    </location>
</feature>
<proteinExistence type="predicted"/>
<dbReference type="Proteomes" id="UP000054359">
    <property type="component" value="Unassembled WGS sequence"/>
</dbReference>